<dbReference type="REBASE" id="266515">
    <property type="entry name" value="Cth5974DptGP"/>
</dbReference>
<evidence type="ECO:0000313" key="1">
    <source>
        <dbReference type="EMBL" id="PRR70312.1"/>
    </source>
</evidence>
<proteinExistence type="predicted"/>
<dbReference type="OrthoDB" id="2590988at2"/>
<sequence>MDRNRYYELNREQIEIDFKFDFDKKSLTHSQGKAYKLLPYAANEKTLVSNFEGVVGALSRIITDKELKNNFEYDEFIENVVDSIGEFEGASSKEAFRDIVKTMFIDKDNLVHFDIKTLNYIYSTNAEEKIAKFLYSIFFDDELKELVKKHYERDVDNILYKLLLRALPELRDKTYEDDNYKCYLSFIRDIFKEDLKFLISDEELYKSSVKRFLEYYYIFYVSQLALKLNDFEKADLTEATRVYYTLSFESISKNRTAYKLGWEMLKSHVENLFSHAITLEFLNHHNLKEQLGYKELFEAFNNENEEIIEKQIGDLCEDYIKLRQDGIVWSNFSIKNENSGNKAFDKVYKLFSAIQFQFTGKTSKRTRAKDAFNNWFVKFVQENFGKRRGSLGYTLNLTEEDIIFFTRICIKDNEKLKLSSLFKEFERRGIFFDRDSQMKIIQLYEKLNILEKKSDSGDAQYVRSIL</sequence>
<keyword evidence="2" id="KW-1185">Reference proteome</keyword>
<gene>
    <name evidence="1" type="ORF">CPAL_22640</name>
</gene>
<reference evidence="1 2" key="1">
    <citation type="submission" date="2018-03" db="EMBL/GenBank/DDBJ databases">
        <title>Genome sequence of Clostridium thermopalmarium DSM 5974.</title>
        <authorList>
            <person name="Poehlein A."/>
            <person name="Daniel R."/>
        </authorList>
    </citation>
    <scope>NUCLEOTIDE SEQUENCE [LARGE SCALE GENOMIC DNA]</scope>
    <source>
        <strain evidence="1 2">DSM 5974</strain>
    </source>
</reference>
<dbReference type="Proteomes" id="UP000239614">
    <property type="component" value="Unassembled WGS sequence"/>
</dbReference>
<dbReference type="AlphaFoldDB" id="A0A2T0AN59"/>
<dbReference type="NCBIfam" id="TIGR03236">
    <property type="entry name" value="dnd_assoc_1"/>
    <property type="match status" value="1"/>
</dbReference>
<name>A0A2T0AN59_9CLOT</name>
<organism evidence="1 2">
    <name type="scientific">Clostridium thermopalmarium DSM 5974</name>
    <dbReference type="NCBI Taxonomy" id="1121340"/>
    <lineage>
        <taxon>Bacteria</taxon>
        <taxon>Bacillati</taxon>
        <taxon>Bacillota</taxon>
        <taxon>Clostridia</taxon>
        <taxon>Eubacteriales</taxon>
        <taxon>Clostridiaceae</taxon>
        <taxon>Clostridium</taxon>
    </lineage>
</organism>
<dbReference type="EMBL" id="PVXN01000057">
    <property type="protein sequence ID" value="PRR70312.1"/>
    <property type="molecule type" value="Genomic_DNA"/>
</dbReference>
<evidence type="ECO:0000313" key="2">
    <source>
        <dbReference type="Proteomes" id="UP000239614"/>
    </source>
</evidence>
<evidence type="ECO:0008006" key="3">
    <source>
        <dbReference type="Google" id="ProtNLM"/>
    </source>
</evidence>
<protein>
    <recommendedName>
        <fullName evidence="3">DNA phosphorothioation-dependent restriction protein DptG</fullName>
    </recommendedName>
</protein>
<dbReference type="RefSeq" id="WP_106024653.1">
    <property type="nucleotide sequence ID" value="NZ_PVXN01000057.1"/>
</dbReference>
<comment type="caution">
    <text evidence="1">The sequence shown here is derived from an EMBL/GenBank/DDBJ whole genome shotgun (WGS) entry which is preliminary data.</text>
</comment>
<dbReference type="InterPro" id="IPR017645">
    <property type="entry name" value="Dnd_assoc_1"/>
</dbReference>
<accession>A0A2T0AN59</accession>